<organism evidence="1 2">
    <name type="scientific">Stylophora pistillata</name>
    <name type="common">Smooth cauliflower coral</name>
    <dbReference type="NCBI Taxonomy" id="50429"/>
    <lineage>
        <taxon>Eukaryota</taxon>
        <taxon>Metazoa</taxon>
        <taxon>Cnidaria</taxon>
        <taxon>Anthozoa</taxon>
        <taxon>Hexacorallia</taxon>
        <taxon>Scleractinia</taxon>
        <taxon>Astrocoeniina</taxon>
        <taxon>Pocilloporidae</taxon>
        <taxon>Stylophora</taxon>
    </lineage>
</organism>
<reference evidence="2" key="1">
    <citation type="journal article" date="2017" name="bioRxiv">
        <title>Comparative analysis of the genomes of Stylophora pistillata and Acropora digitifera provides evidence for extensive differences between species of corals.</title>
        <authorList>
            <person name="Voolstra C.R."/>
            <person name="Li Y."/>
            <person name="Liew Y.J."/>
            <person name="Baumgarten S."/>
            <person name="Zoccola D."/>
            <person name="Flot J.-F."/>
            <person name="Tambutte S."/>
            <person name="Allemand D."/>
            <person name="Aranda M."/>
        </authorList>
    </citation>
    <scope>NUCLEOTIDE SEQUENCE [LARGE SCALE GENOMIC DNA]</scope>
</reference>
<keyword evidence="2" id="KW-1185">Reference proteome</keyword>
<protein>
    <submittedName>
        <fullName evidence="1">Uncharacterized protein</fullName>
    </submittedName>
</protein>
<dbReference type="EMBL" id="LSMT01000031">
    <property type="protein sequence ID" value="PFX31823.1"/>
    <property type="molecule type" value="Genomic_DNA"/>
</dbReference>
<sequence length="163" mass="18369">MNKVALELYLRLRGFIRADGPSRPLKDLTADCLALVFGFRLTAPVRAQPPTPSAAVYGKRLLKPLQIAENFLTVREKPLQFLGSISKRELCRLKTGNTQEHIFPVIGHYITANHRKGKVLVYSSQISLHSLAFRLVHFEALRDKDRDSETLPGAAFNATKFLR</sequence>
<evidence type="ECO:0000313" key="1">
    <source>
        <dbReference type="EMBL" id="PFX31823.1"/>
    </source>
</evidence>
<comment type="caution">
    <text evidence="1">The sequence shown here is derived from an EMBL/GenBank/DDBJ whole genome shotgun (WGS) entry which is preliminary data.</text>
</comment>
<proteinExistence type="predicted"/>
<name>A0A2B4SRV6_STYPI</name>
<dbReference type="Proteomes" id="UP000225706">
    <property type="component" value="Unassembled WGS sequence"/>
</dbReference>
<evidence type="ECO:0000313" key="2">
    <source>
        <dbReference type="Proteomes" id="UP000225706"/>
    </source>
</evidence>
<accession>A0A2B4SRV6</accession>
<gene>
    <name evidence="1" type="ORF">AWC38_SpisGene3348</name>
</gene>
<dbReference type="AlphaFoldDB" id="A0A2B4SRV6"/>